<dbReference type="Proteomes" id="UP001212263">
    <property type="component" value="Unassembled WGS sequence"/>
</dbReference>
<feature type="transmembrane region" description="Helical" evidence="1">
    <location>
        <begin position="88"/>
        <end position="110"/>
    </location>
</feature>
<evidence type="ECO:0000259" key="3">
    <source>
        <dbReference type="Pfam" id="PF16344"/>
    </source>
</evidence>
<keyword evidence="1" id="KW-0812">Transmembrane</keyword>
<dbReference type="InterPro" id="IPR006860">
    <property type="entry name" value="FecR"/>
</dbReference>
<evidence type="ECO:0000313" key="5">
    <source>
        <dbReference type="Proteomes" id="UP001212263"/>
    </source>
</evidence>
<reference evidence="4" key="1">
    <citation type="submission" date="2023-01" db="EMBL/GenBank/DDBJ databases">
        <title>Human gut microbiome strain richness.</title>
        <authorList>
            <person name="Chen-Liaw A."/>
        </authorList>
    </citation>
    <scope>NUCLEOTIDE SEQUENCE</scope>
    <source>
        <strain evidence="4">RTP21484st1_B7_RTP21484_190118</strain>
    </source>
</reference>
<evidence type="ECO:0000313" key="4">
    <source>
        <dbReference type="EMBL" id="MDB9224175.1"/>
    </source>
</evidence>
<proteinExistence type="predicted"/>
<evidence type="ECO:0000256" key="1">
    <source>
        <dbReference type="SAM" id="Phobius"/>
    </source>
</evidence>
<dbReference type="RefSeq" id="WP_272054861.1">
    <property type="nucleotide sequence ID" value="NZ_JAQMRB010000021.1"/>
</dbReference>
<evidence type="ECO:0000259" key="2">
    <source>
        <dbReference type="Pfam" id="PF04773"/>
    </source>
</evidence>
<dbReference type="Pfam" id="PF04773">
    <property type="entry name" value="FecR"/>
    <property type="match status" value="1"/>
</dbReference>
<keyword evidence="1" id="KW-1133">Transmembrane helix</keyword>
<dbReference type="AlphaFoldDB" id="A0AAW6FL22"/>
<organism evidence="4 5">
    <name type="scientific">Odoribacter splanchnicus</name>
    <dbReference type="NCBI Taxonomy" id="28118"/>
    <lineage>
        <taxon>Bacteria</taxon>
        <taxon>Pseudomonadati</taxon>
        <taxon>Bacteroidota</taxon>
        <taxon>Bacteroidia</taxon>
        <taxon>Bacteroidales</taxon>
        <taxon>Odoribacteraceae</taxon>
        <taxon>Odoribacter</taxon>
    </lineage>
</organism>
<sequence>MNTVPEYTEEIARLILQRISGTIGEEEAGLLDAWRKADPANEETYRRLLDSAFLEREWRRMKSVDASRPLADMQAKIRRGRSRRLVVLGKRAGIAAAVVTGLIVGGVVFFRHEPQPPLTVEGIGGQETALYASQIHPGETKAVLTTDDGQVIDLGADAVRNEKAIKNRRIKGRQENSTDVPRFNHLTTPRGGEFEITLEDGTKVWLNAESQLSYPDTFRSDERRVILKGEAYFQVAHNEEKPFYVESDGQLVRVYGTEFNIRSYEEDAAVYTTLISGSVALQVAGNLNAELFLTPGRQAVFDKKEASAFVRSVNTEVVTGWRKGLFVFEEQNLGQIMATLARWYNFDYEFADNVLSETVFMGSVPRYGDFNEVLEILEKSGGLKFRLENHTVIISHR</sequence>
<dbReference type="InterPro" id="IPR032508">
    <property type="entry name" value="FecR_C"/>
</dbReference>
<dbReference type="PANTHER" id="PTHR30273">
    <property type="entry name" value="PERIPLASMIC SIGNAL SENSOR AND SIGMA FACTOR ACTIVATOR FECR-RELATED"/>
    <property type="match status" value="1"/>
</dbReference>
<dbReference type="Gene3D" id="3.55.50.30">
    <property type="match status" value="1"/>
</dbReference>
<dbReference type="EMBL" id="JAQMRD010000020">
    <property type="protein sequence ID" value="MDB9224175.1"/>
    <property type="molecule type" value="Genomic_DNA"/>
</dbReference>
<feature type="domain" description="FecR protein" evidence="2">
    <location>
        <begin position="186"/>
        <end position="279"/>
    </location>
</feature>
<dbReference type="GO" id="GO:0016989">
    <property type="term" value="F:sigma factor antagonist activity"/>
    <property type="evidence" value="ECO:0007669"/>
    <property type="project" value="TreeGrafter"/>
</dbReference>
<comment type="caution">
    <text evidence="4">The sequence shown here is derived from an EMBL/GenBank/DDBJ whole genome shotgun (WGS) entry which is preliminary data.</text>
</comment>
<dbReference type="Pfam" id="PF16344">
    <property type="entry name" value="FecR_C"/>
    <property type="match status" value="1"/>
</dbReference>
<feature type="domain" description="Protein FecR C-terminal" evidence="3">
    <location>
        <begin position="326"/>
        <end position="394"/>
    </location>
</feature>
<protein>
    <submittedName>
        <fullName evidence="4">DUF4974 domain-containing protein</fullName>
    </submittedName>
</protein>
<accession>A0AAW6FL22</accession>
<dbReference type="PANTHER" id="PTHR30273:SF2">
    <property type="entry name" value="PROTEIN FECR"/>
    <property type="match status" value="1"/>
</dbReference>
<dbReference type="FunFam" id="2.60.120.1440:FF:000001">
    <property type="entry name" value="Putative anti-sigma factor"/>
    <property type="match status" value="1"/>
</dbReference>
<gene>
    <name evidence="4" type="ORF">PN645_14320</name>
</gene>
<dbReference type="InterPro" id="IPR012373">
    <property type="entry name" value="Ferrdict_sens_TM"/>
</dbReference>
<dbReference type="Gene3D" id="2.60.120.1440">
    <property type="match status" value="1"/>
</dbReference>
<name>A0AAW6FL22_9BACT</name>
<keyword evidence="1" id="KW-0472">Membrane</keyword>